<gene>
    <name evidence="5" type="ORF">LPJ64_002035</name>
</gene>
<keyword evidence="6" id="KW-1185">Reference proteome</keyword>
<dbReference type="InterPro" id="IPR050335">
    <property type="entry name" value="ERT1_acuK_gluconeogen_tf"/>
</dbReference>
<dbReference type="InterPro" id="IPR001138">
    <property type="entry name" value="Zn2Cys6_DnaBD"/>
</dbReference>
<dbReference type="PROSITE" id="PS50048">
    <property type="entry name" value="ZN2_CY6_FUNGAL_2"/>
    <property type="match status" value="1"/>
</dbReference>
<protein>
    <recommendedName>
        <fullName evidence="4">Zn(2)-C6 fungal-type domain-containing protein</fullName>
    </recommendedName>
</protein>
<dbReference type="GO" id="GO:0000981">
    <property type="term" value="F:DNA-binding transcription factor activity, RNA polymerase II-specific"/>
    <property type="evidence" value="ECO:0007669"/>
    <property type="project" value="InterPro"/>
</dbReference>
<evidence type="ECO:0000313" key="6">
    <source>
        <dbReference type="Proteomes" id="UP001145021"/>
    </source>
</evidence>
<comment type="caution">
    <text evidence="5">The sequence shown here is derived from an EMBL/GenBank/DDBJ whole genome shotgun (WGS) entry which is preliminary data.</text>
</comment>
<reference evidence="5" key="1">
    <citation type="submission" date="2022-07" db="EMBL/GenBank/DDBJ databases">
        <title>Phylogenomic reconstructions and comparative analyses of Kickxellomycotina fungi.</title>
        <authorList>
            <person name="Reynolds N.K."/>
            <person name="Stajich J.E."/>
            <person name="Barry K."/>
            <person name="Grigoriev I.V."/>
            <person name="Crous P."/>
            <person name="Smith M.E."/>
        </authorList>
    </citation>
    <scope>NUCLEOTIDE SEQUENCE</scope>
    <source>
        <strain evidence="5">NBRC 105413</strain>
    </source>
</reference>
<dbReference type="GO" id="GO:0008270">
    <property type="term" value="F:zinc ion binding"/>
    <property type="evidence" value="ECO:0007669"/>
    <property type="project" value="InterPro"/>
</dbReference>
<organism evidence="5 6">
    <name type="scientific">Coemansia asiatica</name>
    <dbReference type="NCBI Taxonomy" id="1052880"/>
    <lineage>
        <taxon>Eukaryota</taxon>
        <taxon>Fungi</taxon>
        <taxon>Fungi incertae sedis</taxon>
        <taxon>Zoopagomycota</taxon>
        <taxon>Kickxellomycotina</taxon>
        <taxon>Kickxellomycetes</taxon>
        <taxon>Kickxellales</taxon>
        <taxon>Kickxellaceae</taxon>
        <taxon>Coemansia</taxon>
    </lineage>
</organism>
<feature type="compositionally biased region" description="Basic and acidic residues" evidence="3">
    <location>
        <begin position="316"/>
        <end position="325"/>
    </location>
</feature>
<feature type="domain" description="Zn(2)-C6 fungal-type" evidence="4">
    <location>
        <begin position="20"/>
        <end position="49"/>
    </location>
</feature>
<name>A0A9W7XNS0_9FUNG</name>
<accession>A0A9W7XNS0</accession>
<dbReference type="CDD" id="cd00067">
    <property type="entry name" value="GAL4"/>
    <property type="match status" value="1"/>
</dbReference>
<dbReference type="EMBL" id="JANBOH010000059">
    <property type="protein sequence ID" value="KAJ1646486.1"/>
    <property type="molecule type" value="Genomic_DNA"/>
</dbReference>
<keyword evidence="2" id="KW-0539">Nucleus</keyword>
<keyword evidence="1" id="KW-0479">Metal-binding</keyword>
<feature type="compositionally biased region" description="Polar residues" evidence="3">
    <location>
        <begin position="124"/>
        <end position="137"/>
    </location>
</feature>
<feature type="region of interest" description="Disordered" evidence="3">
    <location>
        <begin position="207"/>
        <end position="226"/>
    </location>
</feature>
<feature type="compositionally biased region" description="Polar residues" evidence="3">
    <location>
        <begin position="263"/>
        <end position="275"/>
    </location>
</feature>
<evidence type="ECO:0000256" key="2">
    <source>
        <dbReference type="ARBA" id="ARBA00023242"/>
    </source>
</evidence>
<feature type="compositionally biased region" description="Polar residues" evidence="3">
    <location>
        <begin position="327"/>
        <end position="345"/>
    </location>
</feature>
<dbReference type="Proteomes" id="UP001145021">
    <property type="component" value="Unassembled WGS sequence"/>
</dbReference>
<feature type="region of interest" description="Disordered" evidence="3">
    <location>
        <begin position="316"/>
        <end position="345"/>
    </location>
</feature>
<evidence type="ECO:0000313" key="5">
    <source>
        <dbReference type="EMBL" id="KAJ1646486.1"/>
    </source>
</evidence>
<feature type="compositionally biased region" description="Basic residues" evidence="3">
    <location>
        <begin position="55"/>
        <end position="70"/>
    </location>
</feature>
<dbReference type="AlphaFoldDB" id="A0A9W7XNS0"/>
<evidence type="ECO:0000256" key="3">
    <source>
        <dbReference type="SAM" id="MobiDB-lite"/>
    </source>
</evidence>
<feature type="region of interest" description="Disordered" evidence="3">
    <location>
        <begin position="50"/>
        <end position="173"/>
    </location>
</feature>
<feature type="compositionally biased region" description="Basic and acidic residues" evidence="3">
    <location>
        <begin position="71"/>
        <end position="82"/>
    </location>
</feature>
<dbReference type="SMART" id="SM00066">
    <property type="entry name" value="GAL4"/>
    <property type="match status" value="1"/>
</dbReference>
<proteinExistence type="predicted"/>
<feature type="region of interest" description="Disordered" evidence="3">
    <location>
        <begin position="247"/>
        <end position="277"/>
    </location>
</feature>
<evidence type="ECO:0000256" key="1">
    <source>
        <dbReference type="ARBA" id="ARBA00022723"/>
    </source>
</evidence>
<dbReference type="PANTHER" id="PTHR47659">
    <property type="entry name" value="ZN(II)2CYS6 TRANSCRIPTION FACTOR (EUROFUNG)-RELATED"/>
    <property type="match status" value="1"/>
</dbReference>
<sequence>MSDILPPVTPVKKRAQVKNACVNCQRACKKCDSNRPCQRCIKYSLQETCKDSMRKPRAKGIKRGPYKKRKRPEDMHPPEKGGRASASASIARKTKYLDQPSDDDNDDDDDDDEFTTCSPPAPSGSATWESTGLVTPRSTRRTKHFETQVELSENSGQGIHRSKDLGRGPLLGTFDDTTPATPVVSRLLMPKLSVSPLNLLSDVALLSSSNNSSSHSTNPPSSPLLPSIRKHIPPLSASRFDFTYHRVPPPPPLPSTGDFSRPATATNSPLVTGNSKRQKDVEFAEMQSSCSPTVECQGDRRDSRAVRRLSQLLSRARIDDGDRDNGAGTSSIAGTTPSSANTPFF</sequence>
<feature type="compositionally biased region" description="Acidic residues" evidence="3">
    <location>
        <begin position="100"/>
        <end position="114"/>
    </location>
</feature>
<evidence type="ECO:0000259" key="4">
    <source>
        <dbReference type="PROSITE" id="PS50048"/>
    </source>
</evidence>
<dbReference type="PANTHER" id="PTHR47659:SF7">
    <property type="entry name" value="FUNGAL TRANSCRIPTIONAL REGULATORY PROTEIN, N-TERMINAL DOMAIN-CONTAINING PROTEIN"/>
    <property type="match status" value="1"/>
</dbReference>